<proteinExistence type="inferred from homology"/>
<keyword evidence="10 11" id="KW-0998">Cell outer membrane</keyword>
<evidence type="ECO:0000256" key="7">
    <source>
        <dbReference type="ARBA" id="ARBA00023004"/>
    </source>
</evidence>
<sequence length="1004" mass="106516">MKQVVARLSGIAIACTISLAAQAAVAQSEAQLKIPAGELIPALKSLATQLDIELVYQPEQLRNMRTDGVQGNYSAQQATAILLKGTPLEVRTDVSGAMVIAPAIKQPSARTAQPALSRIRLAQVSTPPASSAAAENPASSPQLEEIVVTGTLIRGLEQPTGSNLVSVSEEQIQATGVSSAVELLNRTVTQLPSFNSLPSGTADFGTATTRIGLRGIGTTTGTAAGQSATLVLFNGHRIVPVGILSTDPDPNLIPSDLLAGVEVMPDGGSATYGSDAIGGVVNFITRKRFDGVQFHGQQGMAEDYNETNGSLTGGTSWDRGSAVLSLAYTNHDALFGKDRDYATSDFTAHGGQDFRSTTCEFGTFTVNGQLYTGASSAPASARPKCDPTDYTSIYPSEKRYTAFGYIEQELSDTLKFSMDAFYSARETKIYTDTASIPVSMTITNANPAFRPVAGETSQTVAFNYVRAIGPFRTSKQDFDEYQFSPRLDWRLSDDWNVRADFIYGRSDATNRDRRGLNGAAINANNVNPYDPALTDPSLLATLVDNEFYNQGVNTLTSGQLVANGSLFTLPGGDVQIGVGSELRRQELKATTFQGAIDSFAGVREFPVHRTVTAGFAELQVPIVGHPNAMTGVQSLDFNVALRYDDYSDFGGTTNPRFGLDYKPFDDLRLRANYQTSFVAPSLADSGNKVDTRLQLATLAPNVYRAFIAGAGVNLKPQEAKTFSFGADWTPEQIDGLSVSTTYWRTRIDNLVSQALSAFGGSAAASATPYNVCGSGFQTLVPSSSGPCSLDFLTSLQDIFVRIDNAAAPGVRTLSDLFAPGVTISAVIDARRNNFGSAKLEGIDSNVSYGHDVGNGRIVGEVGGTYNLKRDISSLAGGVFIDYLSGGAVQAAPRYNVFASISASSGPFNGRLTVSHNAGVDIPLARAVAINQTHIESFTVADLFLSATLGDITVLKDTALEFAVTNLLDEEPPYSGAQPNAQASGGFENGGTLGRMFRLGLRTKF</sequence>
<evidence type="ECO:0000259" key="15">
    <source>
        <dbReference type="SMART" id="SM00965"/>
    </source>
</evidence>
<dbReference type="InterPro" id="IPR012910">
    <property type="entry name" value="Plug_dom"/>
</dbReference>
<evidence type="ECO:0000256" key="3">
    <source>
        <dbReference type="ARBA" id="ARBA00022452"/>
    </source>
</evidence>
<evidence type="ECO:0000256" key="6">
    <source>
        <dbReference type="ARBA" id="ARBA00022729"/>
    </source>
</evidence>
<keyword evidence="6 14" id="KW-0732">Signal</keyword>
<keyword evidence="3 11" id="KW-1134">Transmembrane beta strand</keyword>
<dbReference type="InterPro" id="IPR010917">
    <property type="entry name" value="TonB_rcpt_CS"/>
</dbReference>
<evidence type="ECO:0000256" key="13">
    <source>
        <dbReference type="RuleBase" id="RU003357"/>
    </source>
</evidence>
<feature type="short sequence motif" description="TonB C-terminal box" evidence="12">
    <location>
        <begin position="987"/>
        <end position="1004"/>
    </location>
</feature>
<dbReference type="SMART" id="SM00965">
    <property type="entry name" value="STN"/>
    <property type="match status" value="1"/>
</dbReference>
<organism evidence="16 17">
    <name type="scientific">Steroidobacter flavus</name>
    <dbReference type="NCBI Taxonomy" id="1842136"/>
    <lineage>
        <taxon>Bacteria</taxon>
        <taxon>Pseudomonadati</taxon>
        <taxon>Pseudomonadota</taxon>
        <taxon>Gammaproteobacteria</taxon>
        <taxon>Steroidobacterales</taxon>
        <taxon>Steroidobacteraceae</taxon>
        <taxon>Steroidobacter</taxon>
    </lineage>
</organism>
<evidence type="ECO:0000256" key="12">
    <source>
        <dbReference type="PROSITE-ProRule" id="PRU10144"/>
    </source>
</evidence>
<dbReference type="Proteomes" id="UP001595904">
    <property type="component" value="Unassembled WGS sequence"/>
</dbReference>
<feature type="chain" id="PRO_5046359613" evidence="14">
    <location>
        <begin position="24"/>
        <end position="1004"/>
    </location>
</feature>
<evidence type="ECO:0000313" key="16">
    <source>
        <dbReference type="EMBL" id="MFC4312534.1"/>
    </source>
</evidence>
<comment type="caution">
    <text evidence="16">The sequence shown here is derived from an EMBL/GenBank/DDBJ whole genome shotgun (WGS) entry which is preliminary data.</text>
</comment>
<evidence type="ECO:0000256" key="5">
    <source>
        <dbReference type="ARBA" id="ARBA00022692"/>
    </source>
</evidence>
<feature type="domain" description="Secretin/TonB short N-terminal" evidence="15">
    <location>
        <begin position="52"/>
        <end position="103"/>
    </location>
</feature>
<name>A0ABV8T1P8_9GAMM</name>
<accession>A0ABV8T1P8</accession>
<keyword evidence="2 11" id="KW-0813">Transport</keyword>
<gene>
    <name evidence="16" type="ORF">ACFPN2_25850</name>
</gene>
<dbReference type="Gene3D" id="2.40.170.20">
    <property type="entry name" value="TonB-dependent receptor, beta-barrel domain"/>
    <property type="match status" value="1"/>
</dbReference>
<dbReference type="InterPro" id="IPR036942">
    <property type="entry name" value="Beta-barrel_TonB_sf"/>
</dbReference>
<keyword evidence="17" id="KW-1185">Reference proteome</keyword>
<dbReference type="Gene3D" id="2.170.130.10">
    <property type="entry name" value="TonB-dependent receptor, plug domain"/>
    <property type="match status" value="1"/>
</dbReference>
<dbReference type="Gene3D" id="3.55.50.30">
    <property type="match status" value="1"/>
</dbReference>
<evidence type="ECO:0000256" key="10">
    <source>
        <dbReference type="ARBA" id="ARBA00023237"/>
    </source>
</evidence>
<feature type="signal peptide" evidence="14">
    <location>
        <begin position="1"/>
        <end position="23"/>
    </location>
</feature>
<keyword evidence="7" id="KW-0408">Iron</keyword>
<dbReference type="PROSITE" id="PS01156">
    <property type="entry name" value="TONB_DEPENDENT_REC_2"/>
    <property type="match status" value="1"/>
</dbReference>
<keyword evidence="4" id="KW-0406">Ion transport</keyword>
<comment type="subcellular location">
    <subcellularLocation>
        <location evidence="1 11">Cell outer membrane</location>
        <topology evidence="1 11">Multi-pass membrane protein</topology>
    </subcellularLocation>
</comment>
<reference evidence="17" key="1">
    <citation type="journal article" date="2019" name="Int. J. Syst. Evol. Microbiol.">
        <title>The Global Catalogue of Microorganisms (GCM) 10K type strain sequencing project: providing services to taxonomists for standard genome sequencing and annotation.</title>
        <authorList>
            <consortium name="The Broad Institute Genomics Platform"/>
            <consortium name="The Broad Institute Genome Sequencing Center for Infectious Disease"/>
            <person name="Wu L."/>
            <person name="Ma J."/>
        </authorList>
    </citation>
    <scope>NUCLEOTIDE SEQUENCE [LARGE SCALE GENOMIC DNA]</scope>
    <source>
        <strain evidence="17">CGMCC 1.10759</strain>
    </source>
</reference>
<dbReference type="EMBL" id="JBHSDU010000014">
    <property type="protein sequence ID" value="MFC4312534.1"/>
    <property type="molecule type" value="Genomic_DNA"/>
</dbReference>
<comment type="similarity">
    <text evidence="11 13">Belongs to the TonB-dependent receptor family.</text>
</comment>
<keyword evidence="16" id="KW-0675">Receptor</keyword>
<evidence type="ECO:0000256" key="2">
    <source>
        <dbReference type="ARBA" id="ARBA00022448"/>
    </source>
</evidence>
<evidence type="ECO:0000256" key="8">
    <source>
        <dbReference type="ARBA" id="ARBA00023077"/>
    </source>
</evidence>
<dbReference type="InterPro" id="IPR039426">
    <property type="entry name" value="TonB-dep_rcpt-like"/>
</dbReference>
<keyword evidence="9 11" id="KW-0472">Membrane</keyword>
<protein>
    <submittedName>
        <fullName evidence="16">TonB-dependent receptor domain-containing protein</fullName>
    </submittedName>
</protein>
<keyword evidence="4" id="KW-0410">Iron transport</keyword>
<dbReference type="PANTHER" id="PTHR47234:SF2">
    <property type="entry name" value="TONB-DEPENDENT RECEPTOR"/>
    <property type="match status" value="1"/>
</dbReference>
<dbReference type="SUPFAM" id="SSF56935">
    <property type="entry name" value="Porins"/>
    <property type="match status" value="1"/>
</dbReference>
<dbReference type="Pfam" id="PF00593">
    <property type="entry name" value="TonB_dep_Rec_b-barrel"/>
    <property type="match status" value="1"/>
</dbReference>
<keyword evidence="5 11" id="KW-0812">Transmembrane</keyword>
<dbReference type="InterPro" id="IPR000531">
    <property type="entry name" value="Beta-barrel_TonB"/>
</dbReference>
<evidence type="ECO:0000256" key="14">
    <source>
        <dbReference type="SAM" id="SignalP"/>
    </source>
</evidence>
<keyword evidence="8 13" id="KW-0798">TonB box</keyword>
<dbReference type="PROSITE" id="PS52016">
    <property type="entry name" value="TONB_DEPENDENT_REC_3"/>
    <property type="match status" value="1"/>
</dbReference>
<evidence type="ECO:0000313" key="17">
    <source>
        <dbReference type="Proteomes" id="UP001595904"/>
    </source>
</evidence>
<dbReference type="InterPro" id="IPR011662">
    <property type="entry name" value="Secretin/TonB_short_N"/>
</dbReference>
<evidence type="ECO:0000256" key="4">
    <source>
        <dbReference type="ARBA" id="ARBA00022496"/>
    </source>
</evidence>
<dbReference type="Pfam" id="PF07715">
    <property type="entry name" value="Plug"/>
    <property type="match status" value="1"/>
</dbReference>
<dbReference type="PANTHER" id="PTHR47234">
    <property type="match status" value="1"/>
</dbReference>
<evidence type="ECO:0000256" key="11">
    <source>
        <dbReference type="PROSITE-ProRule" id="PRU01360"/>
    </source>
</evidence>
<dbReference type="InterPro" id="IPR037066">
    <property type="entry name" value="Plug_dom_sf"/>
</dbReference>
<evidence type="ECO:0000256" key="1">
    <source>
        <dbReference type="ARBA" id="ARBA00004571"/>
    </source>
</evidence>
<evidence type="ECO:0000256" key="9">
    <source>
        <dbReference type="ARBA" id="ARBA00023136"/>
    </source>
</evidence>